<reference evidence="2 3" key="1">
    <citation type="submission" date="2016-05" db="EMBL/GenBank/DDBJ databases">
        <title>A degradative enzymes factory behind the ericoid mycorrhizal symbiosis.</title>
        <authorList>
            <consortium name="DOE Joint Genome Institute"/>
            <person name="Martino E."/>
            <person name="Morin E."/>
            <person name="Grelet G."/>
            <person name="Kuo A."/>
            <person name="Kohler A."/>
            <person name="Daghino S."/>
            <person name="Barry K."/>
            <person name="Choi C."/>
            <person name="Cichocki N."/>
            <person name="Clum A."/>
            <person name="Copeland A."/>
            <person name="Hainaut M."/>
            <person name="Haridas S."/>
            <person name="Labutti K."/>
            <person name="Lindquist E."/>
            <person name="Lipzen A."/>
            <person name="Khouja H.-R."/>
            <person name="Murat C."/>
            <person name="Ohm R."/>
            <person name="Olson A."/>
            <person name="Spatafora J."/>
            <person name="Veneault-Fourrey C."/>
            <person name="Henrissat B."/>
            <person name="Grigoriev I."/>
            <person name="Martin F."/>
            <person name="Perotto S."/>
        </authorList>
    </citation>
    <scope>NUCLEOTIDE SEQUENCE [LARGE SCALE GENOMIC DNA]</scope>
    <source>
        <strain evidence="2 3">UAMH 7357</strain>
    </source>
</reference>
<feature type="compositionally biased region" description="Basic and acidic residues" evidence="1">
    <location>
        <begin position="231"/>
        <end position="244"/>
    </location>
</feature>
<evidence type="ECO:0000256" key="1">
    <source>
        <dbReference type="SAM" id="MobiDB-lite"/>
    </source>
</evidence>
<dbReference type="EMBL" id="KZ613489">
    <property type="protein sequence ID" value="PMD19348.1"/>
    <property type="molecule type" value="Genomic_DNA"/>
</dbReference>
<name>A0A2J6PZB6_9HELO</name>
<gene>
    <name evidence="2" type="ORF">NA56DRAFT_750466</name>
</gene>
<dbReference type="AlphaFoldDB" id="A0A2J6PZB6"/>
<feature type="region of interest" description="Disordered" evidence="1">
    <location>
        <begin position="231"/>
        <end position="263"/>
    </location>
</feature>
<evidence type="ECO:0000313" key="3">
    <source>
        <dbReference type="Proteomes" id="UP000235672"/>
    </source>
</evidence>
<organism evidence="2 3">
    <name type="scientific">Hyaloscypha hepaticicola</name>
    <dbReference type="NCBI Taxonomy" id="2082293"/>
    <lineage>
        <taxon>Eukaryota</taxon>
        <taxon>Fungi</taxon>
        <taxon>Dikarya</taxon>
        <taxon>Ascomycota</taxon>
        <taxon>Pezizomycotina</taxon>
        <taxon>Leotiomycetes</taxon>
        <taxon>Helotiales</taxon>
        <taxon>Hyaloscyphaceae</taxon>
        <taxon>Hyaloscypha</taxon>
    </lineage>
</organism>
<keyword evidence="3" id="KW-1185">Reference proteome</keyword>
<proteinExistence type="predicted"/>
<evidence type="ECO:0000313" key="2">
    <source>
        <dbReference type="EMBL" id="PMD19348.1"/>
    </source>
</evidence>
<protein>
    <submittedName>
        <fullName evidence="2">Uncharacterized protein</fullName>
    </submittedName>
</protein>
<accession>A0A2J6PZB6</accession>
<sequence length="296" mass="33739">MSKQLYGIFAQAKKPYEDAVDRDIAPSMRRDKFKRLIDISCDHVRIGIEEIEARFGSGETLPGNAACPEEGLYTLFQNRWSEQSKEDDTSAKKEAELLKVTIEEAFPKLQVKFAELEVRNQTEVGRLIVENRRLVVENYELKEVANKSFTAEQISAQLEEFLENKVSSPSVSAELDKQIIDFRTEKSELEQQIKENKIAYDSKVAARDEFLERQVSDKNILKSKLDAVEKQARESQTDELREQRGLASKASGRAEQLKFDFNSPLTMKQDGINELEAAANARQIANQGEDRQSRLS</sequence>
<dbReference type="Proteomes" id="UP000235672">
    <property type="component" value="Unassembled WGS sequence"/>
</dbReference>